<feature type="transmembrane region" description="Helical" evidence="1">
    <location>
        <begin position="98"/>
        <end position="116"/>
    </location>
</feature>
<dbReference type="HOGENOM" id="CLU_156501_1_0_10"/>
<reference evidence="2 3" key="1">
    <citation type="journal article" date="2015" name="Sci. Rep.">
        <title>Unraveling adaptation of Pontibacter korlensis to radiation and infertility in desert through complete genome and comparative transcriptomic analysis.</title>
        <authorList>
            <person name="Dai J."/>
            <person name="Dai W."/>
            <person name="Qiu C."/>
            <person name="Yang Z."/>
            <person name="Zhang Y."/>
            <person name="Zhou M."/>
            <person name="Zhang L."/>
            <person name="Fang C."/>
            <person name="Gao Q."/>
            <person name="Yang Q."/>
            <person name="Li X."/>
            <person name="Wang Z."/>
            <person name="Wang Z."/>
            <person name="Jia Z."/>
            <person name="Chen X."/>
        </authorList>
    </citation>
    <scope>NUCLEOTIDE SEQUENCE [LARGE SCALE GENOMIC DNA]</scope>
    <source>
        <strain evidence="2 3">X14-1T</strain>
    </source>
</reference>
<accession>A0A0E3ZD27</accession>
<evidence type="ECO:0008006" key="4">
    <source>
        <dbReference type="Google" id="ProtNLM"/>
    </source>
</evidence>
<protein>
    <recommendedName>
        <fullName evidence="4">Magnesium citrate secondary transporter</fullName>
    </recommendedName>
</protein>
<feature type="transmembrane region" description="Helical" evidence="1">
    <location>
        <begin position="36"/>
        <end position="56"/>
    </location>
</feature>
<dbReference type="KEGG" id="pko:PKOR_06490"/>
<keyword evidence="3" id="KW-1185">Reference proteome</keyword>
<sequence length="121" mass="13853">MATLRQPLFLLFFILAIGNQLLELLGIYIWPLHTHLGDLLSLPLTLTIALAAERLYFQNPYFILPLRFTLLALLLFSVAFEGLLPLLHSRYTADPWDVLAYAAGAVIFQVWMNKPLKEERV</sequence>
<keyword evidence="1" id="KW-0472">Membrane</keyword>
<evidence type="ECO:0000313" key="2">
    <source>
        <dbReference type="EMBL" id="AKD02838.1"/>
    </source>
</evidence>
<dbReference type="RefSeq" id="WP_046309819.1">
    <property type="nucleotide sequence ID" value="NZ_CBCSCY010000001.1"/>
</dbReference>
<organism evidence="2 3">
    <name type="scientific">Pontibacter korlensis</name>
    <dbReference type="NCBI Taxonomy" id="400092"/>
    <lineage>
        <taxon>Bacteria</taxon>
        <taxon>Pseudomonadati</taxon>
        <taxon>Bacteroidota</taxon>
        <taxon>Cytophagia</taxon>
        <taxon>Cytophagales</taxon>
        <taxon>Hymenobacteraceae</taxon>
        <taxon>Pontibacter</taxon>
    </lineage>
</organism>
<dbReference type="Proteomes" id="UP000033109">
    <property type="component" value="Chromosome"/>
</dbReference>
<dbReference type="OrthoDB" id="1447802at2"/>
<keyword evidence="1" id="KW-1133">Transmembrane helix</keyword>
<keyword evidence="1" id="KW-0812">Transmembrane</keyword>
<dbReference type="STRING" id="400092.PKOR_06490"/>
<gene>
    <name evidence="2" type="ORF">PKOR_06490</name>
</gene>
<dbReference type="PATRIC" id="fig|400092.3.peg.1451"/>
<feature type="transmembrane region" description="Helical" evidence="1">
    <location>
        <begin position="7"/>
        <end position="30"/>
    </location>
</feature>
<feature type="transmembrane region" description="Helical" evidence="1">
    <location>
        <begin position="68"/>
        <end position="86"/>
    </location>
</feature>
<evidence type="ECO:0000256" key="1">
    <source>
        <dbReference type="SAM" id="Phobius"/>
    </source>
</evidence>
<dbReference type="AlphaFoldDB" id="A0A0E3ZD27"/>
<name>A0A0E3ZD27_9BACT</name>
<proteinExistence type="predicted"/>
<evidence type="ECO:0000313" key="3">
    <source>
        <dbReference type="Proteomes" id="UP000033109"/>
    </source>
</evidence>
<dbReference type="EMBL" id="CP009621">
    <property type="protein sequence ID" value="AKD02838.1"/>
    <property type="molecule type" value="Genomic_DNA"/>
</dbReference>